<organism evidence="2">
    <name type="scientific">Serpula lacrymans var. lacrymans (strain S7.9)</name>
    <name type="common">Dry rot fungus</name>
    <dbReference type="NCBI Taxonomy" id="578457"/>
    <lineage>
        <taxon>Eukaryota</taxon>
        <taxon>Fungi</taxon>
        <taxon>Dikarya</taxon>
        <taxon>Basidiomycota</taxon>
        <taxon>Agaricomycotina</taxon>
        <taxon>Agaricomycetes</taxon>
        <taxon>Agaricomycetidae</taxon>
        <taxon>Boletales</taxon>
        <taxon>Coniophorineae</taxon>
        <taxon>Serpulaceae</taxon>
        <taxon>Serpula</taxon>
    </lineage>
</organism>
<dbReference type="GeneID" id="18809182"/>
<dbReference type="GO" id="GO:0003676">
    <property type="term" value="F:nucleic acid binding"/>
    <property type="evidence" value="ECO:0007669"/>
    <property type="project" value="InterPro"/>
</dbReference>
<dbReference type="EMBL" id="GL945433">
    <property type="protein sequence ID" value="EGO25834.1"/>
    <property type="molecule type" value="Genomic_DNA"/>
</dbReference>
<dbReference type="HOGENOM" id="CLU_193397_0_0_1"/>
<dbReference type="KEGG" id="sla:SERLADRAFT_348551"/>
<proteinExistence type="predicted"/>
<name>F8NU68_SERL9</name>
<accession>F8NU68</accession>
<evidence type="ECO:0000313" key="1">
    <source>
        <dbReference type="EMBL" id="EGO25834.1"/>
    </source>
</evidence>
<sequence length="71" mass="8341">QQSNQELEIYLHIFCQNQPHSWAKYLTIAEFCHNQQPHSTNNQSPFYLLMGYEPQGIPTEYQSTNIPSVEK</sequence>
<dbReference type="Proteomes" id="UP000008064">
    <property type="component" value="Unassembled WGS sequence"/>
</dbReference>
<dbReference type="InterPro" id="IPR036397">
    <property type="entry name" value="RNaseH_sf"/>
</dbReference>
<dbReference type="Gene3D" id="3.30.420.10">
    <property type="entry name" value="Ribonuclease H-like superfamily/Ribonuclease H"/>
    <property type="match status" value="1"/>
</dbReference>
<evidence type="ECO:0000313" key="2">
    <source>
        <dbReference type="Proteomes" id="UP000008064"/>
    </source>
</evidence>
<gene>
    <name evidence="1" type="ORF">SERLADRAFT_348551</name>
</gene>
<reference evidence="2" key="1">
    <citation type="journal article" date="2011" name="Science">
        <title>The plant cell wall-decomposing machinery underlies the functional diversity of forest fungi.</title>
        <authorList>
            <person name="Eastwood D.C."/>
            <person name="Floudas D."/>
            <person name="Binder M."/>
            <person name="Majcherczyk A."/>
            <person name="Schneider P."/>
            <person name="Aerts A."/>
            <person name="Asiegbu F.O."/>
            <person name="Baker S.E."/>
            <person name="Barry K."/>
            <person name="Bendiksby M."/>
            <person name="Blumentritt M."/>
            <person name="Coutinho P.M."/>
            <person name="Cullen D."/>
            <person name="de Vries R.P."/>
            <person name="Gathman A."/>
            <person name="Goodell B."/>
            <person name="Henrissat B."/>
            <person name="Ihrmark K."/>
            <person name="Kauserud H."/>
            <person name="Kohler A."/>
            <person name="LaButti K."/>
            <person name="Lapidus A."/>
            <person name="Lavin J.L."/>
            <person name="Lee Y.-H."/>
            <person name="Lindquist E."/>
            <person name="Lilly W."/>
            <person name="Lucas S."/>
            <person name="Morin E."/>
            <person name="Murat C."/>
            <person name="Oguiza J.A."/>
            <person name="Park J."/>
            <person name="Pisabarro A.G."/>
            <person name="Riley R."/>
            <person name="Rosling A."/>
            <person name="Salamov A."/>
            <person name="Schmidt O."/>
            <person name="Schmutz J."/>
            <person name="Skrede I."/>
            <person name="Stenlid J."/>
            <person name="Wiebenga A."/>
            <person name="Xie X."/>
            <person name="Kuees U."/>
            <person name="Hibbett D.S."/>
            <person name="Hoffmeister D."/>
            <person name="Hoegberg N."/>
            <person name="Martin F."/>
            <person name="Grigoriev I.V."/>
            <person name="Watkinson S.C."/>
        </authorList>
    </citation>
    <scope>NUCLEOTIDE SEQUENCE [LARGE SCALE GENOMIC DNA]</scope>
    <source>
        <strain evidence="2">S7.9</strain>
    </source>
</reference>
<evidence type="ECO:0008006" key="3">
    <source>
        <dbReference type="Google" id="ProtNLM"/>
    </source>
</evidence>
<protein>
    <recommendedName>
        <fullName evidence="3">Integrase catalytic domain-containing protein</fullName>
    </recommendedName>
</protein>
<dbReference type="RefSeq" id="XP_007317956.1">
    <property type="nucleotide sequence ID" value="XM_007317894.1"/>
</dbReference>
<dbReference type="AlphaFoldDB" id="F8NU68"/>
<dbReference type="OrthoDB" id="2273864at2759"/>
<feature type="non-terminal residue" evidence="1">
    <location>
        <position position="1"/>
    </location>
</feature>